<proteinExistence type="predicted"/>
<dbReference type="Gene3D" id="3.40.50.300">
    <property type="entry name" value="P-loop containing nucleotide triphosphate hydrolases"/>
    <property type="match status" value="2"/>
</dbReference>
<accession>A0ABR5SAB2</accession>
<evidence type="ECO:0000313" key="5">
    <source>
        <dbReference type="Proteomes" id="UP000078335"/>
    </source>
</evidence>
<feature type="domain" description="OLD protein-like TOPRIM" evidence="3">
    <location>
        <begin position="401"/>
        <end position="471"/>
    </location>
</feature>
<evidence type="ECO:0008006" key="6">
    <source>
        <dbReference type="Google" id="ProtNLM"/>
    </source>
</evidence>
<dbReference type="InterPro" id="IPR041685">
    <property type="entry name" value="AAA_GajA/Old/RecF-like"/>
</dbReference>
<dbReference type="PANTHER" id="PTHR43581:SF4">
    <property type="entry name" value="ATP_GTP PHOSPHATASE"/>
    <property type="match status" value="1"/>
</dbReference>
<reference evidence="4 5" key="1">
    <citation type="journal article" date="2016" name="Front. Microbiol.">
        <title>Genomic Resource of Rice Seed Associated Bacteria.</title>
        <authorList>
            <person name="Midha S."/>
            <person name="Bansal K."/>
            <person name="Sharma S."/>
            <person name="Kumar N."/>
            <person name="Patil P.P."/>
            <person name="Chaudhry V."/>
            <person name="Patil P.B."/>
        </authorList>
    </citation>
    <scope>NUCLEOTIDE SEQUENCE [LARGE SCALE GENOMIC DNA]</scope>
    <source>
        <strain evidence="4 5">NS263</strain>
    </source>
</reference>
<name>A0ABR5SAB2_9MICO</name>
<evidence type="ECO:0000313" key="4">
    <source>
        <dbReference type="EMBL" id="KTR43099.1"/>
    </source>
</evidence>
<comment type="caution">
    <text evidence="4">The sequence shown here is derived from an EMBL/GenBank/DDBJ whole genome shotgun (WGS) entry which is preliminary data.</text>
</comment>
<dbReference type="EMBL" id="LDRB01000003">
    <property type="protein sequence ID" value="KTR43099.1"/>
    <property type="molecule type" value="Genomic_DNA"/>
</dbReference>
<protein>
    <recommendedName>
        <fullName evidence="6">ATP-dependent endonuclease</fullName>
    </recommendedName>
</protein>
<dbReference type="InterPro" id="IPR027417">
    <property type="entry name" value="P-loop_NTPase"/>
</dbReference>
<evidence type="ECO:0000256" key="1">
    <source>
        <dbReference type="SAM" id="MobiDB-lite"/>
    </source>
</evidence>
<dbReference type="SUPFAM" id="SSF52540">
    <property type="entry name" value="P-loop containing nucleoside triphosphate hydrolases"/>
    <property type="match status" value="1"/>
</dbReference>
<gene>
    <name evidence="4" type="ORF">NS263_00620</name>
</gene>
<dbReference type="PANTHER" id="PTHR43581">
    <property type="entry name" value="ATP/GTP PHOSPHATASE"/>
    <property type="match status" value="1"/>
</dbReference>
<dbReference type="InterPro" id="IPR034139">
    <property type="entry name" value="TOPRIM_OLD"/>
</dbReference>
<feature type="region of interest" description="Disordered" evidence="1">
    <location>
        <begin position="587"/>
        <end position="606"/>
    </location>
</feature>
<feature type="domain" description="Endonuclease GajA/Old nuclease/RecF-like AAA" evidence="2">
    <location>
        <begin position="278"/>
        <end position="352"/>
    </location>
</feature>
<organism evidence="4 5">
    <name type="scientific">Curtobacterium oceanosedimentum</name>
    <dbReference type="NCBI Taxonomy" id="465820"/>
    <lineage>
        <taxon>Bacteria</taxon>
        <taxon>Bacillati</taxon>
        <taxon>Actinomycetota</taxon>
        <taxon>Actinomycetes</taxon>
        <taxon>Micrococcales</taxon>
        <taxon>Microbacteriaceae</taxon>
        <taxon>Curtobacterium</taxon>
    </lineage>
</organism>
<dbReference type="InterPro" id="IPR051396">
    <property type="entry name" value="Bact_Antivir_Def_Nuclease"/>
</dbReference>
<evidence type="ECO:0000259" key="2">
    <source>
        <dbReference type="Pfam" id="PF13175"/>
    </source>
</evidence>
<keyword evidence="5" id="KW-1185">Reference proteome</keyword>
<sequence>MRVARVDVENFRGISRASVVLTDTTVLLGDNNTGKSALLEAIELTIGPDRLYRRPPISEHDFYGGRYLETEVTVIVTIAGLTPELISRFRSHVEYWDAGKEIAMEMPPSSPGGEACIRIKFVGRYDKDEDDFVGDTWFLVPAAPDGQSPARCTATDKRAFGFLLLRTLRTGSRALSMERGSLLDVVLRTYEVEVQMWEQLLDRLRAIDVASALPVASAAEVTDSGNVDKFGEVLATLESTLRDIVSSEWAGTPHLRVSDLTREELRRTLRAFVTTGASSHAAPFQRQGSGTINSLVIAMLTMIAQRREGTVIFAVEEPEISLPPTAQKRIVDLIREITKGGQSIFTSHSPYILEEFEPEQMMVLSRDHASGAMTGRAVELPSGLKRKFFHEGMRTRFAEALLSRRVIVSEGKSEIAGYSALGKRARLLGASDMGRLDSDGWAFLDAESETNVARLAEFFKGLGKQVATVFDKQDSAVLEQINAASDLTVEQQYKGFEDLLISEIPEQRRRAFVDQQIADALWPAHVKGPLDESTLEYDKALHRLLVKAKGDPVAVELLATLSLAEFPITMAATLRDLRALARSPLPRAEGAGVSTAKPSSADEETP</sequence>
<feature type="domain" description="Endonuclease GajA/Old nuclease/RecF-like AAA" evidence="2">
    <location>
        <begin position="1"/>
        <end position="46"/>
    </location>
</feature>
<evidence type="ECO:0000259" key="3">
    <source>
        <dbReference type="Pfam" id="PF20469"/>
    </source>
</evidence>
<dbReference type="Pfam" id="PF13175">
    <property type="entry name" value="AAA_15"/>
    <property type="match status" value="2"/>
</dbReference>
<dbReference type="Pfam" id="PF20469">
    <property type="entry name" value="OLD-like_TOPRIM"/>
    <property type="match status" value="1"/>
</dbReference>
<dbReference type="Proteomes" id="UP000078335">
    <property type="component" value="Unassembled WGS sequence"/>
</dbReference>